<dbReference type="AlphaFoldDB" id="A0A229VYT5"/>
<feature type="transmembrane region" description="Helical" evidence="6">
    <location>
        <begin position="226"/>
        <end position="245"/>
    </location>
</feature>
<gene>
    <name evidence="7" type="ORF">Tam10B_0739</name>
</gene>
<feature type="transmembrane region" description="Helical" evidence="6">
    <location>
        <begin position="266"/>
        <end position="290"/>
    </location>
</feature>
<protein>
    <submittedName>
        <fullName evidence="7">Amino acid permease</fullName>
    </submittedName>
</protein>
<dbReference type="PANTHER" id="PTHR43243">
    <property type="entry name" value="INNER MEMBRANE TRANSPORTER YGJI-RELATED"/>
    <property type="match status" value="1"/>
</dbReference>
<proteinExistence type="predicted"/>
<dbReference type="Proteomes" id="UP000215433">
    <property type="component" value="Unassembled WGS sequence"/>
</dbReference>
<feature type="transmembrane region" description="Helical" evidence="6">
    <location>
        <begin position="367"/>
        <end position="386"/>
    </location>
</feature>
<dbReference type="OrthoDB" id="9762947at2"/>
<evidence type="ECO:0000256" key="1">
    <source>
        <dbReference type="ARBA" id="ARBA00004141"/>
    </source>
</evidence>
<sequence length="520" mass="56002">MSSSLLRKKDVASIVAESTPLKRTMKTFDLTMLGIGAIIGTGIFVLTGKGALTAGPALAVSFLLAAICCGFAGLCYAEFASMAPVSGSAYSYAYLAFGELVAFVIGWNLILEYALQAATVSAGWAGYFNKLLEGFGLHLPVELTAAYGTTPGVTTYFNLPGFVIVLIITWVLSIGINQTKRANDIMVMIKLAIIVLFVICTVWYVNPANWKPFSPYGIYTFQPGSTQPYGIIPAASIVFFSFIGFDAVSSSAEETVNPNKTLPRGILLSLAVSTVIYIIMTLVMTGVVPYKEFAKFIDAPVAGVILATGLNWLAVIVNIGALVGMTTVMLVQLYGQSRICYAMARDGLFPKLFGEVHKKYLTPFKGTWFFGILTAIAGGFININILFELVNIGTLSAFMIVSAGVLWMRKTQPNAHRGFKAPGVPFTPILSIIFCLVFIAGLNWETWLRFAIWMAIGLAVYFGFSRKNSKLGQEAQKKARKAINEAVAKQQGKNDVAVAAATEAAEVKAETAVKEAEAKE</sequence>
<dbReference type="Pfam" id="PF13520">
    <property type="entry name" value="AA_permease_2"/>
    <property type="match status" value="1"/>
</dbReference>
<accession>A0A229VYT5</accession>
<evidence type="ECO:0000256" key="4">
    <source>
        <dbReference type="ARBA" id="ARBA00022989"/>
    </source>
</evidence>
<feature type="transmembrane region" description="Helical" evidence="6">
    <location>
        <begin position="310"/>
        <end position="335"/>
    </location>
</feature>
<feature type="transmembrane region" description="Helical" evidence="6">
    <location>
        <begin position="447"/>
        <end position="464"/>
    </location>
</feature>
<dbReference type="PIRSF" id="PIRSF006060">
    <property type="entry name" value="AA_transporter"/>
    <property type="match status" value="1"/>
</dbReference>
<dbReference type="Gene3D" id="1.20.1740.10">
    <property type="entry name" value="Amino acid/polyamine transporter I"/>
    <property type="match status" value="1"/>
</dbReference>
<feature type="transmembrane region" description="Helical" evidence="6">
    <location>
        <begin position="30"/>
        <end position="48"/>
    </location>
</feature>
<keyword evidence="4 6" id="KW-1133">Transmembrane helix</keyword>
<keyword evidence="8" id="KW-1185">Reference proteome</keyword>
<dbReference type="GO" id="GO:0016020">
    <property type="term" value="C:membrane"/>
    <property type="evidence" value="ECO:0007669"/>
    <property type="project" value="UniProtKB-SubCell"/>
</dbReference>
<feature type="transmembrane region" description="Helical" evidence="6">
    <location>
        <begin position="89"/>
        <end position="110"/>
    </location>
</feature>
<evidence type="ECO:0000256" key="2">
    <source>
        <dbReference type="ARBA" id="ARBA00022448"/>
    </source>
</evidence>
<dbReference type="EMBL" id="NEWD01000007">
    <property type="protein sequence ID" value="OXN00784.1"/>
    <property type="molecule type" value="Genomic_DNA"/>
</dbReference>
<dbReference type="PANTHER" id="PTHR43243:SF4">
    <property type="entry name" value="CATIONIC AMINO ACID TRANSPORTER 4"/>
    <property type="match status" value="1"/>
</dbReference>
<feature type="transmembrane region" description="Helical" evidence="6">
    <location>
        <begin position="392"/>
        <end position="409"/>
    </location>
</feature>
<name>A0A229VYT5_9BIFI</name>
<evidence type="ECO:0000313" key="7">
    <source>
        <dbReference type="EMBL" id="OXN00784.1"/>
    </source>
</evidence>
<comment type="caution">
    <text evidence="7">The sequence shown here is derived from an EMBL/GenBank/DDBJ whole genome shotgun (WGS) entry which is preliminary data.</text>
</comment>
<organism evidence="7 8">
    <name type="scientific">Bifidobacterium vansinderenii</name>
    <dbReference type="NCBI Taxonomy" id="1984871"/>
    <lineage>
        <taxon>Bacteria</taxon>
        <taxon>Bacillati</taxon>
        <taxon>Actinomycetota</taxon>
        <taxon>Actinomycetes</taxon>
        <taxon>Bifidobacteriales</taxon>
        <taxon>Bifidobacteriaceae</taxon>
        <taxon>Bifidobacterium</taxon>
    </lineage>
</organism>
<comment type="subcellular location">
    <subcellularLocation>
        <location evidence="1">Membrane</location>
        <topology evidence="1">Multi-pass membrane protein</topology>
    </subcellularLocation>
</comment>
<feature type="transmembrane region" description="Helical" evidence="6">
    <location>
        <begin position="156"/>
        <end position="175"/>
    </location>
</feature>
<evidence type="ECO:0000313" key="8">
    <source>
        <dbReference type="Proteomes" id="UP000215433"/>
    </source>
</evidence>
<evidence type="ECO:0000256" key="6">
    <source>
        <dbReference type="SAM" id="Phobius"/>
    </source>
</evidence>
<evidence type="ECO:0000256" key="3">
    <source>
        <dbReference type="ARBA" id="ARBA00022692"/>
    </source>
</evidence>
<evidence type="ECO:0000256" key="5">
    <source>
        <dbReference type="ARBA" id="ARBA00023136"/>
    </source>
</evidence>
<dbReference type="GO" id="GO:0015171">
    <property type="term" value="F:amino acid transmembrane transporter activity"/>
    <property type="evidence" value="ECO:0007669"/>
    <property type="project" value="TreeGrafter"/>
</dbReference>
<keyword evidence="5 6" id="KW-0472">Membrane</keyword>
<feature type="transmembrane region" description="Helical" evidence="6">
    <location>
        <begin position="54"/>
        <end position="77"/>
    </location>
</feature>
<dbReference type="InterPro" id="IPR002293">
    <property type="entry name" value="AA/rel_permease1"/>
</dbReference>
<keyword evidence="2" id="KW-0813">Transport</keyword>
<keyword evidence="3 6" id="KW-0812">Transmembrane</keyword>
<reference evidence="7 8" key="1">
    <citation type="submission" date="2017-05" db="EMBL/GenBank/DDBJ databases">
        <title>Bifidobacterium vansinderenii sp. nov.</title>
        <authorList>
            <person name="Lugli G.A."/>
            <person name="Duranti S."/>
            <person name="Mangifesta M."/>
        </authorList>
    </citation>
    <scope>NUCLEOTIDE SEQUENCE [LARGE SCALE GENOMIC DNA]</scope>
    <source>
        <strain evidence="7 8">Tam10B</strain>
    </source>
</reference>
<dbReference type="RefSeq" id="WP_093959925.1">
    <property type="nucleotide sequence ID" value="NZ_NEWD01000007.1"/>
</dbReference>
<feature type="transmembrane region" description="Helical" evidence="6">
    <location>
        <begin position="187"/>
        <end position="206"/>
    </location>
</feature>
<feature type="transmembrane region" description="Helical" evidence="6">
    <location>
        <begin position="421"/>
        <end position="441"/>
    </location>
</feature>